<evidence type="ECO:0000256" key="1">
    <source>
        <dbReference type="SAM" id="MobiDB-lite"/>
    </source>
</evidence>
<dbReference type="GeneID" id="104763293"/>
<gene>
    <name evidence="6" type="primary">LOC104763293</name>
</gene>
<organism evidence="5 6">
    <name type="scientific">Camelina sativa</name>
    <name type="common">False flax</name>
    <name type="synonym">Myagrum sativum</name>
    <dbReference type="NCBI Taxonomy" id="90675"/>
    <lineage>
        <taxon>Eukaryota</taxon>
        <taxon>Viridiplantae</taxon>
        <taxon>Streptophyta</taxon>
        <taxon>Embryophyta</taxon>
        <taxon>Tracheophyta</taxon>
        <taxon>Spermatophyta</taxon>
        <taxon>Magnoliopsida</taxon>
        <taxon>eudicotyledons</taxon>
        <taxon>Gunneridae</taxon>
        <taxon>Pentapetalae</taxon>
        <taxon>rosids</taxon>
        <taxon>malvids</taxon>
        <taxon>Brassicales</taxon>
        <taxon>Brassicaceae</taxon>
        <taxon>Camelineae</taxon>
        <taxon>Camelina</taxon>
    </lineage>
</organism>
<evidence type="ECO:0000259" key="4">
    <source>
        <dbReference type="Pfam" id="PF22936"/>
    </source>
</evidence>
<name>A0ABM0XF17_CAMSA</name>
<feature type="region of interest" description="Disordered" evidence="1">
    <location>
        <begin position="229"/>
        <end position="258"/>
    </location>
</feature>
<evidence type="ECO:0000259" key="3">
    <source>
        <dbReference type="Pfam" id="PF13976"/>
    </source>
</evidence>
<dbReference type="RefSeq" id="XP_010484986.1">
    <property type="nucleotide sequence ID" value="XM_010486684.1"/>
</dbReference>
<evidence type="ECO:0000313" key="6">
    <source>
        <dbReference type="RefSeq" id="XP_010484986.1"/>
    </source>
</evidence>
<accession>A0ABM0XF17</accession>
<feature type="domain" description="Retrovirus-related Pol polyprotein from transposon TNT 1-94-like beta-barrel" evidence="4">
    <location>
        <begin position="335"/>
        <end position="415"/>
    </location>
</feature>
<dbReference type="Pfam" id="PF13961">
    <property type="entry name" value="DUF4219"/>
    <property type="match status" value="1"/>
</dbReference>
<dbReference type="Pfam" id="PF13976">
    <property type="entry name" value="gag_pre-integrs"/>
    <property type="match status" value="1"/>
</dbReference>
<dbReference type="Pfam" id="PF22936">
    <property type="entry name" value="Pol_BBD"/>
    <property type="match status" value="1"/>
</dbReference>
<dbReference type="Pfam" id="PF14223">
    <property type="entry name" value="Retrotran_gag_2"/>
    <property type="match status" value="1"/>
</dbReference>
<reference evidence="6" key="2">
    <citation type="submission" date="2025-08" db="UniProtKB">
        <authorList>
            <consortium name="RefSeq"/>
        </authorList>
    </citation>
    <scope>IDENTIFICATION</scope>
    <source>
        <tissue evidence="6">Leaf</tissue>
    </source>
</reference>
<dbReference type="InterPro" id="IPR025314">
    <property type="entry name" value="DUF4219"/>
</dbReference>
<dbReference type="Proteomes" id="UP000694864">
    <property type="component" value="Chromosome 18"/>
</dbReference>
<protein>
    <submittedName>
        <fullName evidence="6">Uncharacterized protein LOC104763293</fullName>
    </submittedName>
</protein>
<evidence type="ECO:0000259" key="2">
    <source>
        <dbReference type="Pfam" id="PF13961"/>
    </source>
</evidence>
<dbReference type="InterPro" id="IPR025724">
    <property type="entry name" value="GAG-pre-integrase_dom"/>
</dbReference>
<feature type="region of interest" description="Disordered" evidence="1">
    <location>
        <begin position="8"/>
        <end position="27"/>
    </location>
</feature>
<dbReference type="PANTHER" id="PTHR35317:SF44">
    <property type="entry name" value="RNA-DIRECTED DNA POLYMERASE"/>
    <property type="match status" value="1"/>
</dbReference>
<feature type="compositionally biased region" description="Gly residues" evidence="1">
    <location>
        <begin position="229"/>
        <end position="247"/>
    </location>
</feature>
<dbReference type="InterPro" id="IPR054722">
    <property type="entry name" value="PolX-like_BBD"/>
</dbReference>
<sequence>MVVKEALFSSMGDNNPPQRSKDLGSPSIQCPMLTSTNYTVWSMRMKITLRVSEVWDTIEPGSADVKMNDVVNALLFQSIPETLILQIGEQNSTKNLWEAIKSRHQGADRVKEARLQTLKAELDQVTMGDSESVDEYAGKMSGLAAQSASLGEAIDETKLVKKFLSGLPREKFIHIVASLEQVLNLNTTTFEDIVGRIKAYEERVGKETLSEDQGKLMFSNTNYRGGYGGFRGGARGRGDTGRGSFGRGRGRGRDRFNGQNQVGEISEKDQKKKDLTKIVCWRCDKSGLYASRCPDKPLQHHETNLNETQEAEALYVHEVVFLNEDKVFPDNSSVWYLDNGASNHMTGNREFFSSLDEKIKGRVKFGDGSYVNIIGKGSIVFVTKSGERRALKEIYYISDLKHNIISLGQATENGFEVKMKGNTLTLSDSYGRLLVQVVRSPNRLYKTPLEIIFQKCLSIQEEEARWTWHARLGHINVGVMNNMVRKDMVVGMPQVLR</sequence>
<keyword evidence="5" id="KW-1185">Reference proteome</keyword>
<feature type="domain" description="GAG-pre-integrase" evidence="3">
    <location>
        <begin position="443"/>
        <end position="494"/>
    </location>
</feature>
<proteinExistence type="predicted"/>
<reference evidence="5" key="1">
    <citation type="journal article" date="2014" name="Nat. Commun.">
        <title>The emerging biofuel crop Camelina sativa retains a highly undifferentiated hexaploid genome structure.</title>
        <authorList>
            <person name="Kagale S."/>
            <person name="Koh C."/>
            <person name="Nixon J."/>
            <person name="Bollina V."/>
            <person name="Clarke W.E."/>
            <person name="Tuteja R."/>
            <person name="Spillane C."/>
            <person name="Robinson S.J."/>
            <person name="Links M.G."/>
            <person name="Clarke C."/>
            <person name="Higgins E.E."/>
            <person name="Huebert T."/>
            <person name="Sharpe A.G."/>
            <person name="Parkin I.A."/>
        </authorList>
    </citation>
    <scope>NUCLEOTIDE SEQUENCE [LARGE SCALE GENOMIC DNA]</scope>
    <source>
        <strain evidence="5">cv. DH55</strain>
    </source>
</reference>
<evidence type="ECO:0000313" key="5">
    <source>
        <dbReference type="Proteomes" id="UP000694864"/>
    </source>
</evidence>
<feature type="domain" description="DUF4219" evidence="2">
    <location>
        <begin position="33"/>
        <end position="59"/>
    </location>
</feature>
<dbReference type="PANTHER" id="PTHR35317">
    <property type="entry name" value="OS04G0629600 PROTEIN"/>
    <property type="match status" value="1"/>
</dbReference>